<protein>
    <recommendedName>
        <fullName evidence="1">DUF7730 domain-containing protein</fullName>
    </recommendedName>
</protein>
<sequence>MAPLKKELQTSLVKATTSSVKSEKNTLGRITKHATAATSSRHSARLEQKNWKIKRLENGLLGMETTPRYLEDVVKRNTAESPLLKLPSEIRNQIFEFAMAGECRVEISGTKLLKPTKDKKYRIRGRTFKMLENGEKCAVSSAFHLPQVCRQIYAETAPLGFAHKEFVFGSSSDTGFRLFALNGLDTLKHWAETLAPAHRNSVTDVKIQDVISYANYINTNRTDSIKDILPGLQRLHLPDAISKNPYAPRMVIKLAESAIPPDARSLPWVQSDWMNWLNGRFAQLAGEGVQQIATCPTGP</sequence>
<dbReference type="PANTHER" id="PTHR38790">
    <property type="entry name" value="2EXR DOMAIN-CONTAINING PROTEIN-RELATED"/>
    <property type="match status" value="1"/>
</dbReference>
<evidence type="ECO:0000313" key="3">
    <source>
        <dbReference type="Proteomes" id="UP000799753"/>
    </source>
</evidence>
<dbReference type="InterPro" id="IPR056632">
    <property type="entry name" value="DUF7730"/>
</dbReference>
<evidence type="ECO:0000259" key="1">
    <source>
        <dbReference type="Pfam" id="PF24864"/>
    </source>
</evidence>
<dbReference type="OrthoDB" id="5413827at2759"/>
<dbReference type="PANTHER" id="PTHR38790:SF4">
    <property type="entry name" value="2EXR DOMAIN-CONTAINING PROTEIN"/>
    <property type="match status" value="1"/>
</dbReference>
<dbReference type="Pfam" id="PF24864">
    <property type="entry name" value="DUF7730"/>
    <property type="match status" value="1"/>
</dbReference>
<gene>
    <name evidence="2" type="ORF">P280DRAFT_523591</name>
</gene>
<evidence type="ECO:0000313" key="2">
    <source>
        <dbReference type="EMBL" id="KAF2634929.1"/>
    </source>
</evidence>
<reference evidence="2" key="1">
    <citation type="journal article" date="2020" name="Stud. Mycol.">
        <title>101 Dothideomycetes genomes: a test case for predicting lifestyles and emergence of pathogens.</title>
        <authorList>
            <person name="Haridas S."/>
            <person name="Albert R."/>
            <person name="Binder M."/>
            <person name="Bloem J."/>
            <person name="Labutti K."/>
            <person name="Salamov A."/>
            <person name="Andreopoulos B."/>
            <person name="Baker S."/>
            <person name="Barry K."/>
            <person name="Bills G."/>
            <person name="Bluhm B."/>
            <person name="Cannon C."/>
            <person name="Castanera R."/>
            <person name="Culley D."/>
            <person name="Daum C."/>
            <person name="Ezra D."/>
            <person name="Gonzalez J."/>
            <person name="Henrissat B."/>
            <person name="Kuo A."/>
            <person name="Liang C."/>
            <person name="Lipzen A."/>
            <person name="Lutzoni F."/>
            <person name="Magnuson J."/>
            <person name="Mondo S."/>
            <person name="Nolan M."/>
            <person name="Ohm R."/>
            <person name="Pangilinan J."/>
            <person name="Park H.-J."/>
            <person name="Ramirez L."/>
            <person name="Alfaro M."/>
            <person name="Sun H."/>
            <person name="Tritt A."/>
            <person name="Yoshinaga Y."/>
            <person name="Zwiers L.-H."/>
            <person name="Turgeon B."/>
            <person name="Goodwin S."/>
            <person name="Spatafora J."/>
            <person name="Crous P."/>
            <person name="Grigoriev I."/>
        </authorList>
    </citation>
    <scope>NUCLEOTIDE SEQUENCE</scope>
    <source>
        <strain evidence="2">CBS 473.64</strain>
    </source>
</reference>
<name>A0A6A6RHG2_9PLEO</name>
<keyword evidence="3" id="KW-1185">Reference proteome</keyword>
<dbReference type="EMBL" id="MU006812">
    <property type="protein sequence ID" value="KAF2634929.1"/>
    <property type="molecule type" value="Genomic_DNA"/>
</dbReference>
<dbReference type="Proteomes" id="UP000799753">
    <property type="component" value="Unassembled WGS sequence"/>
</dbReference>
<accession>A0A6A6RHG2</accession>
<feature type="domain" description="DUF7730" evidence="1">
    <location>
        <begin position="79"/>
        <end position="215"/>
    </location>
</feature>
<dbReference type="AlphaFoldDB" id="A0A6A6RHG2"/>
<organism evidence="2 3">
    <name type="scientific">Massarina eburnea CBS 473.64</name>
    <dbReference type="NCBI Taxonomy" id="1395130"/>
    <lineage>
        <taxon>Eukaryota</taxon>
        <taxon>Fungi</taxon>
        <taxon>Dikarya</taxon>
        <taxon>Ascomycota</taxon>
        <taxon>Pezizomycotina</taxon>
        <taxon>Dothideomycetes</taxon>
        <taxon>Pleosporomycetidae</taxon>
        <taxon>Pleosporales</taxon>
        <taxon>Massarineae</taxon>
        <taxon>Massarinaceae</taxon>
        <taxon>Massarina</taxon>
    </lineage>
</organism>
<proteinExistence type="predicted"/>